<evidence type="ECO:0000313" key="4">
    <source>
        <dbReference type="Proteomes" id="UP001189429"/>
    </source>
</evidence>
<accession>A0ABN9XXY6</accession>
<dbReference type="Gene3D" id="3.50.4.10">
    <property type="entry name" value="Hepatocyte Growth Factor"/>
    <property type="match status" value="1"/>
</dbReference>
<organism evidence="3 4">
    <name type="scientific">Prorocentrum cordatum</name>
    <dbReference type="NCBI Taxonomy" id="2364126"/>
    <lineage>
        <taxon>Eukaryota</taxon>
        <taxon>Sar</taxon>
        <taxon>Alveolata</taxon>
        <taxon>Dinophyceae</taxon>
        <taxon>Prorocentrales</taxon>
        <taxon>Prorocentraceae</taxon>
        <taxon>Prorocentrum</taxon>
    </lineage>
</organism>
<gene>
    <name evidence="3" type="ORF">PCOR1329_LOCUS80867</name>
</gene>
<feature type="region of interest" description="Disordered" evidence="1">
    <location>
        <begin position="1"/>
        <end position="41"/>
    </location>
</feature>
<dbReference type="Proteomes" id="UP001189429">
    <property type="component" value="Unassembled WGS sequence"/>
</dbReference>
<dbReference type="InterPro" id="IPR037019">
    <property type="entry name" value="Glyco_hydro_7_sf"/>
</dbReference>
<protein>
    <recommendedName>
        <fullName evidence="2">Apple domain-containing protein</fullName>
    </recommendedName>
</protein>
<reference evidence="3" key="1">
    <citation type="submission" date="2023-10" db="EMBL/GenBank/DDBJ databases">
        <authorList>
            <person name="Chen Y."/>
            <person name="Shah S."/>
            <person name="Dougan E. K."/>
            <person name="Thang M."/>
            <person name="Chan C."/>
        </authorList>
    </citation>
    <scope>NUCLEOTIDE SEQUENCE [LARGE SCALE GENOMIC DNA]</scope>
</reference>
<sequence>PGRQCPRSPPPLMGPWRRSRPPTWRSHPRCCPSGEGGPRQREALARPRWRACWQWRSLRSPQRCRCAGRPGAPLRGPPRAVLACWRPRPARGRRTDGTNNGGSNLAETAAVTGSAEDCCASCLQESDCRGYTWVKGSGECWLKSSLGSSEADGSVVSGSVALAVAAASGPAPSAAAPAPAVASAEGHAAHGPAAAGRSKEAAAPAKRRRPVAPTEAPAGAEQLPWAEANTNDGHLSDSRAAVLLGKTLRARVDVSQVGCGCVAGFFLYEGPQEPYCDASGSWPGKVERCGEIDLFEGNKHSWHSTLHNKLDHPGQQGGFGGMQQEDMTYGAGPRDMSGAHYGPGGSIVDTESPFNVAISFPKGPDGSLVDFVVMLYQDGKDQAIEWRVNKKREREGMDCTRECDNCFSKAGCVYGQDDLDTFAGMLSAGMTVQSTWWSTDEPWLDGVLDEEEGGCKVDPGQEGQESYGTYKVAHGECDGKSYSVDSWTLEDVQDPGEDWAAVLEAMDASPVVSKS</sequence>
<comment type="caution">
    <text evidence="3">The sequence shown here is derived from an EMBL/GenBank/DDBJ whole genome shotgun (WGS) entry which is preliminary data.</text>
</comment>
<evidence type="ECO:0000313" key="3">
    <source>
        <dbReference type="EMBL" id="CAK0905010.1"/>
    </source>
</evidence>
<keyword evidence="4" id="KW-1185">Reference proteome</keyword>
<evidence type="ECO:0000256" key="1">
    <source>
        <dbReference type="SAM" id="MobiDB-lite"/>
    </source>
</evidence>
<dbReference type="InterPro" id="IPR003609">
    <property type="entry name" value="Pan_app"/>
</dbReference>
<evidence type="ECO:0000259" key="2">
    <source>
        <dbReference type="Pfam" id="PF14295"/>
    </source>
</evidence>
<dbReference type="EMBL" id="CAUYUJ010021502">
    <property type="protein sequence ID" value="CAK0905010.1"/>
    <property type="molecule type" value="Genomic_DNA"/>
</dbReference>
<dbReference type="InterPro" id="IPR013320">
    <property type="entry name" value="ConA-like_dom_sf"/>
</dbReference>
<dbReference type="Gene3D" id="2.70.100.10">
    <property type="entry name" value="Glycoside hydrolase, family 7, domain"/>
    <property type="match status" value="1"/>
</dbReference>
<name>A0ABN9XXY6_9DINO</name>
<feature type="non-terminal residue" evidence="3">
    <location>
        <position position="1"/>
    </location>
</feature>
<dbReference type="Pfam" id="PF14295">
    <property type="entry name" value="PAN_4"/>
    <property type="match status" value="1"/>
</dbReference>
<feature type="domain" description="Apple" evidence="2">
    <location>
        <begin position="101"/>
        <end position="143"/>
    </location>
</feature>
<feature type="region of interest" description="Disordered" evidence="1">
    <location>
        <begin position="182"/>
        <end position="232"/>
    </location>
</feature>
<proteinExistence type="predicted"/>
<feature type="compositionally biased region" description="Low complexity" evidence="1">
    <location>
        <begin position="182"/>
        <end position="204"/>
    </location>
</feature>
<dbReference type="SUPFAM" id="SSF49899">
    <property type="entry name" value="Concanavalin A-like lectins/glucanases"/>
    <property type="match status" value="1"/>
</dbReference>